<dbReference type="GO" id="GO:0000226">
    <property type="term" value="P:microtubule cytoskeleton organization"/>
    <property type="evidence" value="ECO:0007669"/>
    <property type="project" value="TreeGrafter"/>
</dbReference>
<dbReference type="InterPro" id="IPR004344">
    <property type="entry name" value="TTL/TTLL_fam"/>
</dbReference>
<organism evidence="8 9">
    <name type="scientific">Trypanosoma cruzi</name>
    <dbReference type="NCBI Taxonomy" id="5693"/>
    <lineage>
        <taxon>Eukaryota</taxon>
        <taxon>Discoba</taxon>
        <taxon>Euglenozoa</taxon>
        <taxon>Kinetoplastea</taxon>
        <taxon>Metakinetoplastina</taxon>
        <taxon>Trypanosomatida</taxon>
        <taxon>Trypanosomatidae</taxon>
        <taxon>Trypanosoma</taxon>
        <taxon>Schizotrypanum</taxon>
    </lineage>
</organism>
<evidence type="ECO:0000256" key="3">
    <source>
        <dbReference type="ARBA" id="ARBA00022741"/>
    </source>
</evidence>
<evidence type="ECO:0000256" key="4">
    <source>
        <dbReference type="ARBA" id="ARBA00022840"/>
    </source>
</evidence>
<sequence>MTRGTPSASGRGRGEKEVKMKLKVLRRRRKKKKKKKKKDSGEGHNDDNNNNENGGRVKGALCNSPRACRKKKRSMLFVVVVVVVFNLLSCGPLQALPLLLLLLFLFPPYFLSLFFFFFFFFFCVCVCPLRRQHKNDNRERVVTFHTFFLFPFLWPQRAAMPSGERRGRVGPVRFRTFLRNTVLDVMRSRGWLETDSDLGWDVFWADVGWIREVHDHVRLDDVQRINHFRNHFELTRKDFMVKNLKRMRKSLEREGRVEEATEFDFFPVTFSLPQDYGMFETEFRRQPNAIWIMKPPAKAQGKGIFLFSKISQIAEWRKDYKQRQVGAVGEKAGGPYGAEQVEPYLAQRYIENPHLVGGKKYDLRVYVLVTCYSPLTVWLHRTGFARFCHQRFSLRDIENTFIHVTNVAVQKTNPKYTPSSGCKYGLRNLRQYITASRGVETAQKLFDDIQNMILRSLHAVQKIIVQDKHCFELYGYDIMVDNDLHPWLIETNASPSLSAETPADYHLKFNMLEDMFSVIDIEKRRTGDEIRVGGFDLIWKNGPVGPACRGDAKGGGVTQSFLGCANELEIPISHMRMPPRLQQMDSSERLLT</sequence>
<dbReference type="AlphaFoldDB" id="A0A7J6YGZ2"/>
<evidence type="ECO:0000256" key="1">
    <source>
        <dbReference type="ARBA" id="ARBA00006820"/>
    </source>
</evidence>
<protein>
    <recommendedName>
        <fullName evidence="5">Tubulin--tyrosine ligase-like protein 9</fullName>
    </recommendedName>
</protein>
<evidence type="ECO:0000256" key="2">
    <source>
        <dbReference type="ARBA" id="ARBA00022598"/>
    </source>
</evidence>
<dbReference type="Gene3D" id="3.30.470.20">
    <property type="entry name" value="ATP-grasp fold, B domain"/>
    <property type="match status" value="1"/>
</dbReference>
<feature type="compositionally biased region" description="Basic residues" evidence="6">
    <location>
        <begin position="21"/>
        <end position="38"/>
    </location>
</feature>
<dbReference type="InterPro" id="IPR013815">
    <property type="entry name" value="ATP_grasp_subdomain_1"/>
</dbReference>
<feature type="transmembrane region" description="Helical" evidence="7">
    <location>
        <begin position="109"/>
        <end position="129"/>
    </location>
</feature>
<dbReference type="GO" id="GO:0036064">
    <property type="term" value="C:ciliary basal body"/>
    <property type="evidence" value="ECO:0007669"/>
    <property type="project" value="TreeGrafter"/>
</dbReference>
<accession>A0A7J6YGZ2</accession>
<feature type="transmembrane region" description="Helical" evidence="7">
    <location>
        <begin position="141"/>
        <end position="159"/>
    </location>
</feature>
<dbReference type="GO" id="GO:0015631">
    <property type="term" value="F:tubulin binding"/>
    <property type="evidence" value="ECO:0007669"/>
    <property type="project" value="TreeGrafter"/>
</dbReference>
<keyword evidence="7" id="KW-1133">Transmembrane helix</keyword>
<dbReference type="EMBL" id="JABDHM010000005">
    <property type="protein sequence ID" value="KAF5225849.1"/>
    <property type="molecule type" value="Genomic_DNA"/>
</dbReference>
<dbReference type="VEuPathDB" id="TriTrypDB:ECC02_001168"/>
<dbReference type="GO" id="GO:0070740">
    <property type="term" value="F:tubulin-glutamic acid ligase activity"/>
    <property type="evidence" value="ECO:0007669"/>
    <property type="project" value="TreeGrafter"/>
</dbReference>
<feature type="region of interest" description="Disordered" evidence="6">
    <location>
        <begin position="1"/>
        <end position="58"/>
    </location>
</feature>
<evidence type="ECO:0000256" key="6">
    <source>
        <dbReference type="SAM" id="MobiDB-lite"/>
    </source>
</evidence>
<reference evidence="8 9" key="1">
    <citation type="journal article" date="2019" name="Genome Biol. Evol.">
        <title>Nanopore Sequencing Significantly Improves Genome Assembly of the Protozoan Parasite Trypanosoma cruzi.</title>
        <authorList>
            <person name="Diaz-Viraque F."/>
            <person name="Pita S."/>
            <person name="Greif G."/>
            <person name="de Souza R.C.M."/>
            <person name="Iraola G."/>
            <person name="Robello C."/>
        </authorList>
    </citation>
    <scope>NUCLEOTIDE SEQUENCE [LARGE SCALE GENOMIC DNA]</scope>
    <source>
        <strain evidence="8 9">Berenice</strain>
    </source>
</reference>
<name>A0A7J6YGZ2_TRYCR</name>
<evidence type="ECO:0000313" key="9">
    <source>
        <dbReference type="Proteomes" id="UP000583944"/>
    </source>
</evidence>
<keyword evidence="4" id="KW-0067">ATP-binding</keyword>
<dbReference type="PANTHER" id="PTHR12241">
    <property type="entry name" value="TUBULIN POLYGLUTAMYLASE"/>
    <property type="match status" value="1"/>
</dbReference>
<keyword evidence="7" id="KW-0812">Transmembrane</keyword>
<evidence type="ECO:0000256" key="7">
    <source>
        <dbReference type="SAM" id="Phobius"/>
    </source>
</evidence>
<proteinExistence type="inferred from homology"/>
<evidence type="ECO:0000256" key="5">
    <source>
        <dbReference type="ARBA" id="ARBA00030445"/>
    </source>
</evidence>
<dbReference type="PROSITE" id="PS51221">
    <property type="entry name" value="TTL"/>
    <property type="match status" value="1"/>
</dbReference>
<dbReference type="Proteomes" id="UP000583944">
    <property type="component" value="Unassembled WGS sequence"/>
</dbReference>
<dbReference type="Gene3D" id="3.30.1490.20">
    <property type="entry name" value="ATP-grasp fold, A domain"/>
    <property type="match status" value="1"/>
</dbReference>
<dbReference type="SUPFAM" id="SSF56059">
    <property type="entry name" value="Glutathione synthetase ATP-binding domain-like"/>
    <property type="match status" value="1"/>
</dbReference>
<dbReference type="FunFam" id="3.30.470.20:FF:000096">
    <property type="entry name" value="Tubulin tyrosine ligase protein, putative"/>
    <property type="match status" value="1"/>
</dbReference>
<keyword evidence="2" id="KW-0436">Ligase</keyword>
<evidence type="ECO:0000313" key="8">
    <source>
        <dbReference type="EMBL" id="KAF5225849.1"/>
    </source>
</evidence>
<comment type="caution">
    <text evidence="8">The sequence shown here is derived from an EMBL/GenBank/DDBJ whole genome shotgun (WGS) entry which is preliminary data.</text>
</comment>
<dbReference type="PANTHER" id="PTHR12241:SF39">
    <property type="entry name" value="TUBULIN POLYGLUTAMYLASE TTLL9-RELATED"/>
    <property type="match status" value="1"/>
</dbReference>
<dbReference type="Pfam" id="PF03133">
    <property type="entry name" value="TTL"/>
    <property type="match status" value="1"/>
</dbReference>
<feature type="transmembrane region" description="Helical" evidence="7">
    <location>
        <begin position="76"/>
        <end position="103"/>
    </location>
</feature>
<keyword evidence="3" id="KW-0547">Nucleotide-binding</keyword>
<comment type="similarity">
    <text evidence="1">Belongs to the tubulin--tyrosine ligase family.</text>
</comment>
<dbReference type="GO" id="GO:0005524">
    <property type="term" value="F:ATP binding"/>
    <property type="evidence" value="ECO:0007669"/>
    <property type="project" value="UniProtKB-KW"/>
</dbReference>
<gene>
    <name evidence="8" type="ORF">ECC02_001168</name>
</gene>
<dbReference type="VEuPathDB" id="TriTrypDB:BCY84_18711"/>
<keyword evidence="7" id="KW-0472">Membrane</keyword>